<evidence type="ECO:0000313" key="3">
    <source>
        <dbReference type="Proteomes" id="UP000076858"/>
    </source>
</evidence>
<protein>
    <submittedName>
        <fullName evidence="2">Uncharacterized protein</fullName>
    </submittedName>
</protein>
<comment type="caution">
    <text evidence="2">The sequence shown here is derived from an EMBL/GenBank/DDBJ whole genome shotgun (WGS) entry which is preliminary data.</text>
</comment>
<keyword evidence="1" id="KW-1133">Transmembrane helix</keyword>
<dbReference type="AlphaFoldDB" id="A0A164Z1J2"/>
<keyword evidence="3" id="KW-1185">Reference proteome</keyword>
<sequence length="85" mass="9582">MKSLPPPLPTCVSLLLFFPVVLVTAFYKTSRTHHPTHNIVNVSQQTSQMHSSSSCYFYQPRSTGKISGSSKGKKYFFSLLCFLLH</sequence>
<reference evidence="2 3" key="1">
    <citation type="submission" date="2016-03" db="EMBL/GenBank/DDBJ databases">
        <title>EvidentialGene: Evidence-directed Construction of Genes on Genomes.</title>
        <authorList>
            <person name="Gilbert D.G."/>
            <person name="Choi J.-H."/>
            <person name="Mockaitis K."/>
            <person name="Colbourne J."/>
            <person name="Pfrender M."/>
        </authorList>
    </citation>
    <scope>NUCLEOTIDE SEQUENCE [LARGE SCALE GENOMIC DNA]</scope>
    <source>
        <strain evidence="2 3">Xinb3</strain>
        <tissue evidence="2">Complete organism</tissue>
    </source>
</reference>
<name>A0A164Z1J2_9CRUS</name>
<organism evidence="2 3">
    <name type="scientific">Daphnia magna</name>
    <dbReference type="NCBI Taxonomy" id="35525"/>
    <lineage>
        <taxon>Eukaryota</taxon>
        <taxon>Metazoa</taxon>
        <taxon>Ecdysozoa</taxon>
        <taxon>Arthropoda</taxon>
        <taxon>Crustacea</taxon>
        <taxon>Branchiopoda</taxon>
        <taxon>Diplostraca</taxon>
        <taxon>Cladocera</taxon>
        <taxon>Anomopoda</taxon>
        <taxon>Daphniidae</taxon>
        <taxon>Daphnia</taxon>
    </lineage>
</organism>
<evidence type="ECO:0000256" key="1">
    <source>
        <dbReference type="SAM" id="Phobius"/>
    </source>
</evidence>
<keyword evidence="1" id="KW-0472">Membrane</keyword>
<feature type="transmembrane region" description="Helical" evidence="1">
    <location>
        <begin position="6"/>
        <end position="27"/>
    </location>
</feature>
<evidence type="ECO:0000313" key="2">
    <source>
        <dbReference type="EMBL" id="KZS15838.1"/>
    </source>
</evidence>
<dbReference type="Proteomes" id="UP000076858">
    <property type="component" value="Unassembled WGS sequence"/>
</dbReference>
<proteinExistence type="predicted"/>
<accession>A0A164Z1J2</accession>
<dbReference type="EMBL" id="LRGB01000837">
    <property type="protein sequence ID" value="KZS15838.1"/>
    <property type="molecule type" value="Genomic_DNA"/>
</dbReference>
<gene>
    <name evidence="2" type="ORF">APZ42_018531</name>
</gene>
<keyword evidence="1" id="KW-0812">Transmembrane</keyword>